<reference evidence="2" key="3">
    <citation type="submission" date="2018-08" db="UniProtKB">
        <authorList>
            <consortium name="EnsemblPlants"/>
        </authorList>
    </citation>
    <scope>IDENTIFICATION</scope>
    <source>
        <strain evidence="2">cv. Bd21</strain>
    </source>
</reference>
<reference evidence="1" key="2">
    <citation type="submission" date="2017-06" db="EMBL/GenBank/DDBJ databases">
        <title>WGS assembly of Brachypodium distachyon.</title>
        <authorList>
            <consortium name="The International Brachypodium Initiative"/>
            <person name="Lucas S."/>
            <person name="Harmon-Smith M."/>
            <person name="Lail K."/>
            <person name="Tice H."/>
            <person name="Grimwood J."/>
            <person name="Bruce D."/>
            <person name="Barry K."/>
            <person name="Shu S."/>
            <person name="Lindquist E."/>
            <person name="Wang M."/>
            <person name="Pitluck S."/>
            <person name="Vogel J.P."/>
            <person name="Garvin D.F."/>
            <person name="Mockler T.C."/>
            <person name="Schmutz J."/>
            <person name="Rokhsar D."/>
            <person name="Bevan M.W."/>
        </authorList>
    </citation>
    <scope>NUCLEOTIDE SEQUENCE</scope>
    <source>
        <strain evidence="1">Bd21</strain>
    </source>
</reference>
<accession>A0A2K2D8N9</accession>
<dbReference type="AlphaFoldDB" id="A0A2K2D8N9"/>
<proteinExistence type="predicted"/>
<dbReference type="EnsemblPlants" id="PNT70626">
    <property type="protein sequence ID" value="PNT70626"/>
    <property type="gene ID" value="BRADI_2g14685v3"/>
</dbReference>
<dbReference type="EMBL" id="CM000881">
    <property type="protein sequence ID" value="PNT70626.1"/>
    <property type="molecule type" value="Genomic_DNA"/>
</dbReference>
<reference evidence="1 2" key="1">
    <citation type="journal article" date="2010" name="Nature">
        <title>Genome sequencing and analysis of the model grass Brachypodium distachyon.</title>
        <authorList>
            <consortium name="International Brachypodium Initiative"/>
        </authorList>
    </citation>
    <scope>NUCLEOTIDE SEQUENCE [LARGE SCALE GENOMIC DNA]</scope>
    <source>
        <strain evidence="1 2">Bd21</strain>
    </source>
</reference>
<evidence type="ECO:0000313" key="2">
    <source>
        <dbReference type="EnsemblPlants" id="PNT70626"/>
    </source>
</evidence>
<dbReference type="EMBL" id="CM000881">
    <property type="protein sequence ID" value="PNT70627.1"/>
    <property type="molecule type" value="Genomic_DNA"/>
</dbReference>
<dbReference type="Gramene" id="PNT70626">
    <property type="protein sequence ID" value="PNT70626"/>
    <property type="gene ID" value="BRADI_2g14685v3"/>
</dbReference>
<dbReference type="Gramene" id="PNT70627">
    <property type="protein sequence ID" value="PNT70627"/>
    <property type="gene ID" value="BRADI_2g14685v3"/>
</dbReference>
<dbReference type="Proteomes" id="UP000008810">
    <property type="component" value="Chromosome 2"/>
</dbReference>
<evidence type="ECO:0000313" key="3">
    <source>
        <dbReference type="Proteomes" id="UP000008810"/>
    </source>
</evidence>
<gene>
    <name evidence="1" type="ORF">BRADI_2g14685v3</name>
</gene>
<dbReference type="EnsemblPlants" id="PNT70627">
    <property type="protein sequence ID" value="PNT70627"/>
    <property type="gene ID" value="BRADI_2g14685v3"/>
</dbReference>
<name>A0A2K2D8N9_BRADI</name>
<evidence type="ECO:0000313" key="1">
    <source>
        <dbReference type="EMBL" id="PNT70627.1"/>
    </source>
</evidence>
<protein>
    <submittedName>
        <fullName evidence="1 2">Uncharacterized protein</fullName>
    </submittedName>
</protein>
<sequence length="80" mass="9262">MDRTRGFDFLVPSLLEKKRERVQSKGGMEMFERILACISGPIRAPGVSDSTRHRPHLPGTRHRDRCTCKLLFGMYVRIFV</sequence>
<dbReference type="InParanoid" id="A0A2K2D8N9"/>
<organism evidence="1">
    <name type="scientific">Brachypodium distachyon</name>
    <name type="common">Purple false brome</name>
    <name type="synonym">Trachynia distachya</name>
    <dbReference type="NCBI Taxonomy" id="15368"/>
    <lineage>
        <taxon>Eukaryota</taxon>
        <taxon>Viridiplantae</taxon>
        <taxon>Streptophyta</taxon>
        <taxon>Embryophyta</taxon>
        <taxon>Tracheophyta</taxon>
        <taxon>Spermatophyta</taxon>
        <taxon>Magnoliopsida</taxon>
        <taxon>Liliopsida</taxon>
        <taxon>Poales</taxon>
        <taxon>Poaceae</taxon>
        <taxon>BOP clade</taxon>
        <taxon>Pooideae</taxon>
        <taxon>Stipodae</taxon>
        <taxon>Brachypodieae</taxon>
        <taxon>Brachypodium</taxon>
    </lineage>
</organism>
<keyword evidence="3" id="KW-1185">Reference proteome</keyword>